<evidence type="ECO:0000256" key="1">
    <source>
        <dbReference type="SAM" id="MobiDB-lite"/>
    </source>
</evidence>
<protein>
    <submittedName>
        <fullName evidence="2">Uncharacterized protein</fullName>
    </submittedName>
</protein>
<dbReference type="EMBL" id="CP144746">
    <property type="protein sequence ID" value="WVZ61028.1"/>
    <property type="molecule type" value="Genomic_DNA"/>
</dbReference>
<evidence type="ECO:0000313" key="2">
    <source>
        <dbReference type="EMBL" id="WVZ61028.1"/>
    </source>
</evidence>
<dbReference type="Proteomes" id="UP001341281">
    <property type="component" value="Chromosome 02"/>
</dbReference>
<dbReference type="AlphaFoldDB" id="A0AAQ3SUH1"/>
<evidence type="ECO:0000313" key="3">
    <source>
        <dbReference type="Proteomes" id="UP001341281"/>
    </source>
</evidence>
<sequence length="74" mass="8020">MQLQVWLHGCDAMRCKLARGHGMGTAGLTLLATVQEVSKCRDLPIQEHVPSSPPESWLLPRNSQSKANAAQGVL</sequence>
<organism evidence="2 3">
    <name type="scientific">Paspalum notatum var. saurae</name>
    <dbReference type="NCBI Taxonomy" id="547442"/>
    <lineage>
        <taxon>Eukaryota</taxon>
        <taxon>Viridiplantae</taxon>
        <taxon>Streptophyta</taxon>
        <taxon>Embryophyta</taxon>
        <taxon>Tracheophyta</taxon>
        <taxon>Spermatophyta</taxon>
        <taxon>Magnoliopsida</taxon>
        <taxon>Liliopsida</taxon>
        <taxon>Poales</taxon>
        <taxon>Poaceae</taxon>
        <taxon>PACMAD clade</taxon>
        <taxon>Panicoideae</taxon>
        <taxon>Andropogonodae</taxon>
        <taxon>Paspaleae</taxon>
        <taxon>Paspalinae</taxon>
        <taxon>Paspalum</taxon>
    </lineage>
</organism>
<keyword evidence="3" id="KW-1185">Reference proteome</keyword>
<reference evidence="2 3" key="1">
    <citation type="submission" date="2024-02" db="EMBL/GenBank/DDBJ databases">
        <title>High-quality chromosome-scale genome assembly of Pensacola bahiagrass (Paspalum notatum Flugge var. saurae).</title>
        <authorList>
            <person name="Vega J.M."/>
            <person name="Podio M."/>
            <person name="Orjuela J."/>
            <person name="Siena L.A."/>
            <person name="Pessino S.C."/>
            <person name="Combes M.C."/>
            <person name="Mariac C."/>
            <person name="Albertini E."/>
            <person name="Pupilli F."/>
            <person name="Ortiz J.P.A."/>
            <person name="Leblanc O."/>
        </authorList>
    </citation>
    <scope>NUCLEOTIDE SEQUENCE [LARGE SCALE GENOMIC DNA]</scope>
    <source>
        <strain evidence="2">R1</strain>
        <tissue evidence="2">Leaf</tissue>
    </source>
</reference>
<gene>
    <name evidence="2" type="ORF">U9M48_010966</name>
</gene>
<name>A0AAQ3SUH1_PASNO</name>
<feature type="region of interest" description="Disordered" evidence="1">
    <location>
        <begin position="45"/>
        <end position="74"/>
    </location>
</feature>
<proteinExistence type="predicted"/>
<accession>A0AAQ3SUH1</accession>